<feature type="compositionally biased region" description="Basic residues" evidence="6">
    <location>
        <begin position="70"/>
        <end position="79"/>
    </location>
</feature>
<keyword evidence="4 7" id="KW-1133">Transmembrane helix</keyword>
<dbReference type="Pfam" id="PF03672">
    <property type="entry name" value="UPF0154"/>
    <property type="match status" value="1"/>
</dbReference>
<keyword evidence="3 7" id="KW-0812">Transmembrane</keyword>
<feature type="region of interest" description="Disordered" evidence="6">
    <location>
        <begin position="58"/>
        <end position="79"/>
    </location>
</feature>
<comment type="caution">
    <text evidence="8">The sequence shown here is derived from an EMBL/GenBank/DDBJ whole genome shotgun (WGS) entry which is preliminary data.</text>
</comment>
<comment type="similarity">
    <text evidence="2">Belongs to the UPF0154 family.</text>
</comment>
<evidence type="ECO:0000256" key="7">
    <source>
        <dbReference type="SAM" id="Phobius"/>
    </source>
</evidence>
<organism evidence="8 9">
    <name type="scientific">Gemelliphila asaccharolytica</name>
    <dbReference type="NCBI Taxonomy" id="502393"/>
    <lineage>
        <taxon>Bacteria</taxon>
        <taxon>Bacillati</taxon>
        <taxon>Bacillota</taxon>
        <taxon>Bacilli</taxon>
        <taxon>Bacillales</taxon>
        <taxon>Gemellaceae</taxon>
        <taxon>Gemelliphila</taxon>
    </lineage>
</organism>
<accession>A0ABR5TNF2</accession>
<name>A0ABR5TNF2_9BACL</name>
<evidence type="ECO:0000256" key="1">
    <source>
        <dbReference type="ARBA" id="ARBA00004167"/>
    </source>
</evidence>
<evidence type="ECO:0000256" key="2">
    <source>
        <dbReference type="ARBA" id="ARBA00006694"/>
    </source>
</evidence>
<evidence type="ECO:0000256" key="5">
    <source>
        <dbReference type="ARBA" id="ARBA00023136"/>
    </source>
</evidence>
<dbReference type="InterPro" id="IPR005359">
    <property type="entry name" value="UPF0154"/>
</dbReference>
<evidence type="ECO:0000313" key="9">
    <source>
        <dbReference type="Proteomes" id="UP000070467"/>
    </source>
</evidence>
<feature type="transmembrane region" description="Helical" evidence="7">
    <location>
        <begin position="6"/>
        <end position="25"/>
    </location>
</feature>
<gene>
    <name evidence="8" type="ORF">HMPREF1871_00014</name>
</gene>
<evidence type="ECO:0000256" key="6">
    <source>
        <dbReference type="SAM" id="MobiDB-lite"/>
    </source>
</evidence>
<sequence length="79" mass="8818">MSIGMVVLVGAICLVVGVIGGFYIARKNFISYMEKNPQLNEDVVLNMMAQMGQKPSKKKINQMMSSMQKAQKHALKNKK</sequence>
<protein>
    <submittedName>
        <fullName evidence="8">Uncharacterized protein</fullName>
    </submittedName>
</protein>
<proteinExistence type="inferred from homology"/>
<keyword evidence="5 7" id="KW-0472">Membrane</keyword>
<evidence type="ECO:0000256" key="4">
    <source>
        <dbReference type="ARBA" id="ARBA00022989"/>
    </source>
</evidence>
<dbReference type="EMBL" id="LSDB01000001">
    <property type="protein sequence ID" value="KXB58948.1"/>
    <property type="molecule type" value="Genomic_DNA"/>
</dbReference>
<dbReference type="Proteomes" id="UP000070467">
    <property type="component" value="Unassembled WGS sequence"/>
</dbReference>
<dbReference type="RefSeq" id="WP_066128247.1">
    <property type="nucleotide sequence ID" value="NZ_KQ959854.1"/>
</dbReference>
<evidence type="ECO:0000256" key="3">
    <source>
        <dbReference type="ARBA" id="ARBA00022692"/>
    </source>
</evidence>
<keyword evidence="9" id="KW-1185">Reference proteome</keyword>
<evidence type="ECO:0000313" key="8">
    <source>
        <dbReference type="EMBL" id="KXB58948.1"/>
    </source>
</evidence>
<reference evidence="8 9" key="1">
    <citation type="submission" date="2016-01" db="EMBL/GenBank/DDBJ databases">
        <authorList>
            <person name="Mitreva M."/>
            <person name="Pepin K.H."/>
            <person name="Mihindukulasuriya K.A."/>
            <person name="Fulton R."/>
            <person name="Fronick C."/>
            <person name="O'Laughlin M."/>
            <person name="Miner T."/>
            <person name="Herter B."/>
            <person name="Rosa B.A."/>
            <person name="Cordes M."/>
            <person name="Tomlinson C."/>
            <person name="Wollam A."/>
            <person name="Palsikar V.B."/>
            <person name="Mardis E.R."/>
            <person name="Wilson R.K."/>
        </authorList>
    </citation>
    <scope>NUCLEOTIDE SEQUENCE [LARGE SCALE GENOMIC DNA]</scope>
    <source>
        <strain evidence="8 9">KA00071</strain>
    </source>
</reference>
<comment type="subcellular location">
    <subcellularLocation>
        <location evidence="1">Membrane</location>
        <topology evidence="1">Single-pass membrane protein</topology>
    </subcellularLocation>
</comment>